<accession>A0ABY6YYW1</accession>
<organism evidence="8 9">
    <name type="scientific">Alicyclobacillus dauci</name>
    <dbReference type="NCBI Taxonomy" id="1475485"/>
    <lineage>
        <taxon>Bacteria</taxon>
        <taxon>Bacillati</taxon>
        <taxon>Bacillota</taxon>
        <taxon>Bacilli</taxon>
        <taxon>Bacillales</taxon>
        <taxon>Alicyclobacillaceae</taxon>
        <taxon>Alicyclobacillus</taxon>
    </lineage>
</organism>
<feature type="transmembrane region" description="Helical" evidence="7">
    <location>
        <begin position="165"/>
        <end position="183"/>
    </location>
</feature>
<keyword evidence="6 7" id="KW-0472">Membrane</keyword>
<evidence type="ECO:0000256" key="7">
    <source>
        <dbReference type="SAM" id="Phobius"/>
    </source>
</evidence>
<sequence>MHFPVYIHIGPWTLPPHPVFESLAYFIGARLYFFNARRSKPIPFDQGVWVLVGAVVGAATGAKILSWLENPIALIHNWSNPTYWIGGETIVGGLLGGLVGVEVAKKCVGWKQSTGDSFVLPLIVGMCIGRVGCFLAGLPDHTYGTPTHFVTGVDFGDGVRRHPTQLYEIAFLIVLGMFLWIFSRWNRSRFPWKLTNAVQVDGDNRRFPPGTYFQMFMAAYLGFRLLIEFIKPTPHVYFGFSNIQLACIAGLGYYIPKLCVTLTYGAKWRMEVKHAQ</sequence>
<dbReference type="InterPro" id="IPR001640">
    <property type="entry name" value="Lgt"/>
</dbReference>
<proteinExistence type="inferred from homology"/>
<keyword evidence="4 7" id="KW-0812">Transmembrane</keyword>
<name>A0ABY6YYW1_9BACL</name>
<feature type="transmembrane region" description="Helical" evidence="7">
    <location>
        <begin position="19"/>
        <end position="36"/>
    </location>
</feature>
<reference evidence="8" key="1">
    <citation type="submission" date="2022-08" db="EMBL/GenBank/DDBJ databases">
        <title>Alicyclobacillus dauci DSM2870, complete genome.</title>
        <authorList>
            <person name="Wang Q."/>
            <person name="Cai R."/>
            <person name="Wang Z."/>
        </authorList>
    </citation>
    <scope>NUCLEOTIDE SEQUENCE</scope>
    <source>
        <strain evidence="8">DSM 28700</strain>
    </source>
</reference>
<dbReference type="Pfam" id="PF01790">
    <property type="entry name" value="LGT"/>
    <property type="match status" value="1"/>
</dbReference>
<evidence type="ECO:0000256" key="2">
    <source>
        <dbReference type="ARBA" id="ARBA00022475"/>
    </source>
</evidence>
<protein>
    <submittedName>
        <fullName evidence="8">Prolipoprotein diacylglyceryl transferase</fullName>
    </submittedName>
</protein>
<gene>
    <name evidence="8" type="ORF">NZD86_13190</name>
</gene>
<keyword evidence="2" id="KW-1003">Cell membrane</keyword>
<evidence type="ECO:0000313" key="8">
    <source>
        <dbReference type="EMBL" id="WAH35264.1"/>
    </source>
</evidence>
<dbReference type="Proteomes" id="UP001164803">
    <property type="component" value="Chromosome"/>
</dbReference>
<feature type="transmembrane region" description="Helical" evidence="7">
    <location>
        <begin position="212"/>
        <end position="230"/>
    </location>
</feature>
<evidence type="ECO:0000256" key="5">
    <source>
        <dbReference type="ARBA" id="ARBA00022989"/>
    </source>
</evidence>
<comment type="similarity">
    <text evidence="1">Belongs to the Lgt family.</text>
</comment>
<evidence type="ECO:0000256" key="3">
    <source>
        <dbReference type="ARBA" id="ARBA00022679"/>
    </source>
</evidence>
<dbReference type="PANTHER" id="PTHR30589">
    <property type="entry name" value="PROLIPOPROTEIN DIACYLGLYCERYL TRANSFERASE"/>
    <property type="match status" value="1"/>
</dbReference>
<evidence type="ECO:0000256" key="6">
    <source>
        <dbReference type="ARBA" id="ARBA00023136"/>
    </source>
</evidence>
<dbReference type="PANTHER" id="PTHR30589:SF0">
    <property type="entry name" value="PHOSPHATIDYLGLYCEROL--PROLIPOPROTEIN DIACYLGLYCERYL TRANSFERASE"/>
    <property type="match status" value="1"/>
</dbReference>
<evidence type="ECO:0000256" key="1">
    <source>
        <dbReference type="ARBA" id="ARBA00007150"/>
    </source>
</evidence>
<dbReference type="RefSeq" id="WP_268042332.1">
    <property type="nucleotide sequence ID" value="NZ_CP104064.1"/>
</dbReference>
<dbReference type="GO" id="GO:0016740">
    <property type="term" value="F:transferase activity"/>
    <property type="evidence" value="ECO:0007669"/>
    <property type="project" value="UniProtKB-KW"/>
</dbReference>
<dbReference type="EMBL" id="CP104064">
    <property type="protein sequence ID" value="WAH35264.1"/>
    <property type="molecule type" value="Genomic_DNA"/>
</dbReference>
<feature type="transmembrane region" description="Helical" evidence="7">
    <location>
        <begin position="116"/>
        <end position="138"/>
    </location>
</feature>
<keyword evidence="3 8" id="KW-0808">Transferase</keyword>
<feature type="transmembrane region" description="Helical" evidence="7">
    <location>
        <begin position="236"/>
        <end position="255"/>
    </location>
</feature>
<feature type="transmembrane region" description="Helical" evidence="7">
    <location>
        <begin position="48"/>
        <end position="68"/>
    </location>
</feature>
<feature type="transmembrane region" description="Helical" evidence="7">
    <location>
        <begin position="83"/>
        <end position="104"/>
    </location>
</feature>
<evidence type="ECO:0000313" key="9">
    <source>
        <dbReference type="Proteomes" id="UP001164803"/>
    </source>
</evidence>
<evidence type="ECO:0000256" key="4">
    <source>
        <dbReference type="ARBA" id="ARBA00022692"/>
    </source>
</evidence>
<keyword evidence="9" id="KW-1185">Reference proteome</keyword>
<keyword evidence="5 7" id="KW-1133">Transmembrane helix</keyword>